<comment type="caution">
    <text evidence="1">The sequence shown here is derived from an EMBL/GenBank/DDBJ whole genome shotgun (WGS) entry which is preliminary data.</text>
</comment>
<proteinExistence type="predicted"/>
<evidence type="ECO:0000313" key="1">
    <source>
        <dbReference type="EMBL" id="KAI8668949.1"/>
    </source>
</evidence>
<dbReference type="Proteomes" id="UP001065298">
    <property type="component" value="Chromosome 5"/>
</dbReference>
<organism evidence="1 2">
    <name type="scientific">Fusarium keratoplasticum</name>
    <dbReference type="NCBI Taxonomy" id="1328300"/>
    <lineage>
        <taxon>Eukaryota</taxon>
        <taxon>Fungi</taxon>
        <taxon>Dikarya</taxon>
        <taxon>Ascomycota</taxon>
        <taxon>Pezizomycotina</taxon>
        <taxon>Sordariomycetes</taxon>
        <taxon>Hypocreomycetidae</taxon>
        <taxon>Hypocreales</taxon>
        <taxon>Nectriaceae</taxon>
        <taxon>Fusarium</taxon>
        <taxon>Fusarium solani species complex</taxon>
    </lineage>
</organism>
<gene>
    <name evidence="1" type="ORF">NCS57_00708100</name>
</gene>
<protein>
    <submittedName>
        <fullName evidence="1">Uncharacterized protein</fullName>
    </submittedName>
</protein>
<sequence>MATAQTLTIRQSRRPQINLQIQSGFFTILNEDIRNLICQYLFGCTCQRAYKEGIHVLYSTNVFKFSQDAGLDRWMDSIKVLRWDLIRKVDLRIPLAVDLWQWEQTWEKLRAMPYLRSAKLRCESKIKLVYQLSGRLTCEIKDPFKGGRFFLPWALNPMLWPRMSDEITFEILFNVEKRKTLGILLKELRAREMRGIKIGWVTWAEFEEISRIVEAARPLDLAGPEELKRLDFFSLHNWTSQETIKCGNPAAENIPSTNKKAGTSSITTTMVRFETGDEQSHSRFFTKLHPDVRREIFLHLFGSRHVHVMFSSCEMNARKFWRHGHPPLTHVGWLHCVCRPGAKLLPHGHDEYTHKWRYLSTKILWTCKRAYEEGIALLYSTNTFLCQNPIDLINFNSIAIDHVRFIRFLELHMSLYEPETWRKETDAFRLVVSTLLDRENWGALRLVKIRVVDELEDPIPKRQKQKVRRETQREFGRAVRALAERVRVEVILGDKGDKEIIQPRSPLDQPGLSFVNASEHFPDRQGDEDQGIDSDDDDAFHRVIGRVYRAGI</sequence>
<evidence type="ECO:0000313" key="2">
    <source>
        <dbReference type="Proteomes" id="UP001065298"/>
    </source>
</evidence>
<keyword evidence="2" id="KW-1185">Reference proteome</keyword>
<dbReference type="EMBL" id="CM046507">
    <property type="protein sequence ID" value="KAI8668949.1"/>
    <property type="molecule type" value="Genomic_DNA"/>
</dbReference>
<reference evidence="1" key="1">
    <citation type="submission" date="2022-06" db="EMBL/GenBank/DDBJ databases">
        <title>Fusarium solani species complex genomes reveal bases of compartmentalisation and animal pathogenesis.</title>
        <authorList>
            <person name="Tsai I.J."/>
        </authorList>
    </citation>
    <scope>NUCLEOTIDE SEQUENCE</scope>
    <source>
        <strain evidence="1">Fu6.1</strain>
    </source>
</reference>
<accession>A0ACC0QVE0</accession>
<name>A0ACC0QVE0_9HYPO</name>